<dbReference type="InterPro" id="IPR036291">
    <property type="entry name" value="NAD(P)-bd_dom_sf"/>
</dbReference>
<keyword evidence="4" id="KW-1185">Reference proteome</keyword>
<dbReference type="GO" id="GO:0016491">
    <property type="term" value="F:oxidoreductase activity"/>
    <property type="evidence" value="ECO:0007669"/>
    <property type="project" value="UniProtKB-KW"/>
</dbReference>
<evidence type="ECO:0000313" key="4">
    <source>
        <dbReference type="Proteomes" id="UP000051576"/>
    </source>
</evidence>
<evidence type="ECO:0000259" key="2">
    <source>
        <dbReference type="Pfam" id="PF03807"/>
    </source>
</evidence>
<dbReference type="RefSeq" id="WP_010579518.1">
    <property type="nucleotide sequence ID" value="NZ_AHYZ01000014.1"/>
</dbReference>
<dbReference type="Gene3D" id="3.40.50.720">
    <property type="entry name" value="NAD(P)-binding Rossmann-like Domain"/>
    <property type="match status" value="1"/>
</dbReference>
<dbReference type="EMBL" id="AYYX01000063">
    <property type="protein sequence ID" value="KRM85214.1"/>
    <property type="molecule type" value="Genomic_DNA"/>
</dbReference>
<dbReference type="PANTHER" id="PTHR14239">
    <property type="entry name" value="DUDULIN-RELATED"/>
    <property type="match status" value="1"/>
</dbReference>
<comment type="caution">
    <text evidence="3">The sequence shown here is derived from an EMBL/GenBank/DDBJ whole genome shotgun (WGS) entry which is preliminary data.</text>
</comment>
<protein>
    <submittedName>
        <fullName evidence="3">NADP oxidoreductase coenzyme F420-dependent</fullName>
    </submittedName>
</protein>
<dbReference type="Proteomes" id="UP000051576">
    <property type="component" value="Unassembled WGS sequence"/>
</dbReference>
<keyword evidence="1" id="KW-0560">Oxidoreductase</keyword>
<evidence type="ECO:0000313" key="3">
    <source>
        <dbReference type="EMBL" id="KRM85214.1"/>
    </source>
</evidence>
<dbReference type="InterPro" id="IPR051267">
    <property type="entry name" value="STEAP_metalloreductase"/>
</dbReference>
<dbReference type="SUPFAM" id="SSF51735">
    <property type="entry name" value="NAD(P)-binding Rossmann-fold domains"/>
    <property type="match status" value="1"/>
</dbReference>
<dbReference type="InterPro" id="IPR028939">
    <property type="entry name" value="P5C_Rdtase_cat_N"/>
</dbReference>
<organism evidence="3 4">
    <name type="scientific">Liquorilactobacillus vini DSM 20605</name>
    <dbReference type="NCBI Taxonomy" id="1133569"/>
    <lineage>
        <taxon>Bacteria</taxon>
        <taxon>Bacillati</taxon>
        <taxon>Bacillota</taxon>
        <taxon>Bacilli</taxon>
        <taxon>Lactobacillales</taxon>
        <taxon>Lactobacillaceae</taxon>
        <taxon>Liquorilactobacillus</taxon>
    </lineage>
</organism>
<evidence type="ECO:0000256" key="1">
    <source>
        <dbReference type="ARBA" id="ARBA00023002"/>
    </source>
</evidence>
<reference evidence="3 4" key="1">
    <citation type="journal article" date="2015" name="Genome Announc.">
        <title>Expanding the biotechnology potential of lactobacilli through comparative genomics of 213 strains and associated genera.</title>
        <authorList>
            <person name="Sun Z."/>
            <person name="Harris H.M."/>
            <person name="McCann A."/>
            <person name="Guo C."/>
            <person name="Argimon S."/>
            <person name="Zhang W."/>
            <person name="Yang X."/>
            <person name="Jeffery I.B."/>
            <person name="Cooney J.C."/>
            <person name="Kagawa T.F."/>
            <person name="Liu W."/>
            <person name="Song Y."/>
            <person name="Salvetti E."/>
            <person name="Wrobel A."/>
            <person name="Rasinkangas P."/>
            <person name="Parkhill J."/>
            <person name="Rea M.C."/>
            <person name="O'Sullivan O."/>
            <person name="Ritari J."/>
            <person name="Douillard F.P."/>
            <person name="Paul Ross R."/>
            <person name="Yang R."/>
            <person name="Briner A.E."/>
            <person name="Felis G.E."/>
            <person name="de Vos W.M."/>
            <person name="Barrangou R."/>
            <person name="Klaenhammer T.R."/>
            <person name="Caufield P.W."/>
            <person name="Cui Y."/>
            <person name="Zhang H."/>
            <person name="O'Toole P.W."/>
        </authorList>
    </citation>
    <scope>NUCLEOTIDE SEQUENCE [LARGE SCALE GENOMIC DNA]</scope>
    <source>
        <strain evidence="3 4">DSM 20605</strain>
    </source>
</reference>
<dbReference type="Pfam" id="PF03807">
    <property type="entry name" value="F420_oxidored"/>
    <property type="match status" value="1"/>
</dbReference>
<dbReference type="OrthoDB" id="1523398at2"/>
<name>A0A0R2C156_9LACO</name>
<proteinExistence type="predicted"/>
<accession>A0A0R2C156</accession>
<dbReference type="eggNOG" id="COG2085">
    <property type="taxonomic scope" value="Bacteria"/>
</dbReference>
<gene>
    <name evidence="3" type="ORF">FD21_GL001816</name>
</gene>
<dbReference type="STRING" id="1133569.FD21_GL001816"/>
<feature type="domain" description="Pyrroline-5-carboxylate reductase catalytic N-terminal" evidence="2">
    <location>
        <begin position="2"/>
        <end position="91"/>
    </location>
</feature>
<dbReference type="PATRIC" id="fig|1133569.4.peg.1966"/>
<sequence length="213" mass="22302">MKIGIIGAGKLGTVLGQLALKAGYQVLIAGSAAPEKIELTVAVLLPGAVAVTTQQAARQADLIILALPLSHYQQLDKTDFAGKVVIDATNYWQPTDGLLAEILHPGLTSSQQIQRHLADSQIIKALNHIGYHELLEAARPQGAPDRKAIAIAGDQPTALAIVKQFVDSLGFDPLVIGPLVQGKLLQPGSPAFGADVTKAELKAILATYADKIG</sequence>
<dbReference type="AlphaFoldDB" id="A0A0R2C156"/>